<feature type="domain" description="HTH asnC-type" evidence="4">
    <location>
        <begin position="1"/>
        <end position="52"/>
    </location>
</feature>
<dbReference type="InterPro" id="IPR036390">
    <property type="entry name" value="WH_DNA-bd_sf"/>
</dbReference>
<sequence>ELDLNSRQSLSKISKKVGLPKNVVAYRINRLQKIGIIKHFYTLIDASKLGYMSFRFYLTFQNTTPKIEKEIIDYFIDNKLTYWMGPIEGLWDLVVIMWIKDINHFYQFWEETLKKYRQYFQQQNFSVYYQLYHYRYSYILEKASRESKVEVTGGGKPVTIDKTDFKILKVIAPNARIPITEIAKQLNLTPMIVKYRINKLINLGVIQGFRTNIDFSLLGYQYYKVDITIEKYQEIDKVLNYIKLNPNLIYIDKS</sequence>
<feature type="domain" description="HTH asnC-type" evidence="4">
    <location>
        <begin position="160"/>
        <end position="221"/>
    </location>
</feature>
<dbReference type="PROSITE" id="PS00519">
    <property type="entry name" value="HTH_ASNC_1"/>
    <property type="match status" value="1"/>
</dbReference>
<dbReference type="InterPro" id="IPR019885">
    <property type="entry name" value="Tscrpt_reg_HTH_AsnC-type_CS"/>
</dbReference>
<dbReference type="PRINTS" id="PR00033">
    <property type="entry name" value="HTHASNC"/>
</dbReference>
<dbReference type="SMART" id="SM00344">
    <property type="entry name" value="HTH_ASNC"/>
    <property type="match status" value="1"/>
</dbReference>
<dbReference type="PANTHER" id="PTHR43413">
    <property type="entry name" value="TRANSCRIPTIONAL REGULATOR, ASNC FAMILY"/>
    <property type="match status" value="1"/>
</dbReference>
<dbReference type="Gene3D" id="1.10.10.10">
    <property type="entry name" value="Winged helix-like DNA-binding domain superfamily/Winged helix DNA-binding domain"/>
    <property type="match status" value="2"/>
</dbReference>
<dbReference type="InterPro" id="IPR000485">
    <property type="entry name" value="AsnC-type_HTH_dom"/>
</dbReference>
<dbReference type="Pfam" id="PF13412">
    <property type="entry name" value="HTH_24"/>
    <property type="match status" value="2"/>
</dbReference>
<keyword evidence="2" id="KW-0238">DNA-binding</keyword>
<organism evidence="5">
    <name type="scientific">marine sediment metagenome</name>
    <dbReference type="NCBI Taxonomy" id="412755"/>
    <lineage>
        <taxon>unclassified sequences</taxon>
        <taxon>metagenomes</taxon>
        <taxon>ecological metagenomes</taxon>
    </lineage>
</organism>
<dbReference type="EMBL" id="BARS01040415">
    <property type="protein sequence ID" value="GAG35504.1"/>
    <property type="molecule type" value="Genomic_DNA"/>
</dbReference>
<reference evidence="5" key="1">
    <citation type="journal article" date="2014" name="Front. Microbiol.">
        <title>High frequency of phylogenetically diverse reductive dehalogenase-homologous genes in deep subseafloor sedimentary metagenomes.</title>
        <authorList>
            <person name="Kawai M."/>
            <person name="Futagami T."/>
            <person name="Toyoda A."/>
            <person name="Takaki Y."/>
            <person name="Nishi S."/>
            <person name="Hori S."/>
            <person name="Arai W."/>
            <person name="Tsubouchi T."/>
            <person name="Morono Y."/>
            <person name="Uchiyama I."/>
            <person name="Ito T."/>
            <person name="Fujiyama A."/>
            <person name="Inagaki F."/>
            <person name="Takami H."/>
        </authorList>
    </citation>
    <scope>NUCLEOTIDE SEQUENCE</scope>
    <source>
        <strain evidence="5">Expedition CK06-06</strain>
    </source>
</reference>
<dbReference type="PANTHER" id="PTHR43413:SF8">
    <property type="entry name" value="HTH-TYPE TRANSCRIPTIONAL REGULATOR PTR1"/>
    <property type="match status" value="1"/>
</dbReference>
<accession>X0WX34</accession>
<keyword evidence="3" id="KW-0804">Transcription</keyword>
<dbReference type="SUPFAM" id="SSF46785">
    <property type="entry name" value="Winged helix' DNA-binding domain"/>
    <property type="match status" value="2"/>
</dbReference>
<dbReference type="GO" id="GO:0043565">
    <property type="term" value="F:sequence-specific DNA binding"/>
    <property type="evidence" value="ECO:0007669"/>
    <property type="project" value="InterPro"/>
</dbReference>
<dbReference type="AlphaFoldDB" id="X0WX34"/>
<gene>
    <name evidence="5" type="ORF">S01H1_61616</name>
</gene>
<feature type="non-terminal residue" evidence="5">
    <location>
        <position position="1"/>
    </location>
</feature>
<protein>
    <recommendedName>
        <fullName evidence="4">HTH asnC-type domain-containing protein</fullName>
    </recommendedName>
</protein>
<dbReference type="InterPro" id="IPR019888">
    <property type="entry name" value="Tscrpt_reg_AsnC-like"/>
</dbReference>
<evidence type="ECO:0000256" key="1">
    <source>
        <dbReference type="ARBA" id="ARBA00023015"/>
    </source>
</evidence>
<evidence type="ECO:0000256" key="2">
    <source>
        <dbReference type="ARBA" id="ARBA00023125"/>
    </source>
</evidence>
<feature type="non-terminal residue" evidence="5">
    <location>
        <position position="254"/>
    </location>
</feature>
<name>X0WX34_9ZZZZ</name>
<dbReference type="InterPro" id="IPR050684">
    <property type="entry name" value="HTH-Siroheme_Decarb"/>
</dbReference>
<comment type="caution">
    <text evidence="5">The sequence shown here is derived from an EMBL/GenBank/DDBJ whole genome shotgun (WGS) entry which is preliminary data.</text>
</comment>
<proteinExistence type="predicted"/>
<evidence type="ECO:0000256" key="3">
    <source>
        <dbReference type="ARBA" id="ARBA00023163"/>
    </source>
</evidence>
<keyword evidence="1" id="KW-0805">Transcription regulation</keyword>
<evidence type="ECO:0000313" key="5">
    <source>
        <dbReference type="EMBL" id="GAG35504.1"/>
    </source>
</evidence>
<dbReference type="PROSITE" id="PS50956">
    <property type="entry name" value="HTH_ASNC_2"/>
    <property type="match status" value="2"/>
</dbReference>
<evidence type="ECO:0000259" key="4">
    <source>
        <dbReference type="PROSITE" id="PS50956"/>
    </source>
</evidence>
<dbReference type="InterPro" id="IPR036388">
    <property type="entry name" value="WH-like_DNA-bd_sf"/>
</dbReference>